<evidence type="ECO:0000256" key="1">
    <source>
        <dbReference type="SAM" id="MobiDB-lite"/>
    </source>
</evidence>
<gene>
    <name evidence="2" type="ORF">BN860_05006g</name>
</gene>
<accession>A0A8J2TA79</accession>
<evidence type="ECO:0000313" key="2">
    <source>
        <dbReference type="EMBL" id="CDF91110.1"/>
    </source>
</evidence>
<feature type="compositionally biased region" description="Basic and acidic residues" evidence="1">
    <location>
        <begin position="95"/>
        <end position="107"/>
    </location>
</feature>
<proteinExistence type="predicted"/>
<name>A0A8J2TA79_ZYGB2</name>
<keyword evidence="3" id="KW-1185">Reference proteome</keyword>
<protein>
    <submittedName>
        <fullName evidence="2">ZYBA0S09-05006g1_1</fullName>
    </submittedName>
</protein>
<evidence type="ECO:0000313" key="3">
    <source>
        <dbReference type="Proteomes" id="UP000019375"/>
    </source>
</evidence>
<dbReference type="Proteomes" id="UP000019375">
    <property type="component" value="Unassembled WGS sequence"/>
</dbReference>
<dbReference type="AlphaFoldDB" id="A0A8J2TA79"/>
<reference evidence="3" key="1">
    <citation type="journal article" date="2013" name="Genome Announc.">
        <title>Genome sequence of the food spoilage yeast Zygosaccharomyces bailii CLIB 213(T).</title>
        <authorList>
            <person name="Galeote V."/>
            <person name="Bigey F."/>
            <person name="Devillers H."/>
            <person name="Neuveglise C."/>
            <person name="Dequin S."/>
        </authorList>
    </citation>
    <scope>NUCLEOTIDE SEQUENCE [LARGE SCALE GENOMIC DNA]</scope>
    <source>
        <strain evidence="3">CLIB 213 / ATCC 58445 / CBS 680 / CCRC 21525 / NBRC 1098 / NCYC 1416 / NRRL Y-2227</strain>
    </source>
</reference>
<organism evidence="2 3">
    <name type="scientific">Zygosaccharomyces bailii (strain CLIB 213 / ATCC 58445 / CBS 680 / BCRC 21525 / NBRC 1098 / NCYC 1416 / NRRL Y-2227)</name>
    <dbReference type="NCBI Taxonomy" id="1333698"/>
    <lineage>
        <taxon>Eukaryota</taxon>
        <taxon>Fungi</taxon>
        <taxon>Dikarya</taxon>
        <taxon>Ascomycota</taxon>
        <taxon>Saccharomycotina</taxon>
        <taxon>Saccharomycetes</taxon>
        <taxon>Saccharomycetales</taxon>
        <taxon>Saccharomycetaceae</taxon>
        <taxon>Zygosaccharomyces</taxon>
    </lineage>
</organism>
<feature type="region of interest" description="Disordered" evidence="1">
    <location>
        <begin position="1"/>
        <end position="43"/>
    </location>
</feature>
<dbReference type="EMBL" id="HG316462">
    <property type="protein sequence ID" value="CDF91110.1"/>
    <property type="molecule type" value="Genomic_DNA"/>
</dbReference>
<dbReference type="OrthoDB" id="4066875at2759"/>
<sequence>MEHDEHKFRSFSFPQQRRRTQLPDSLKRPGAEPSVSKHRRLERDIYAQESRSETIFNELSRYKFFFEQKGSSHRRPVHSNVSPRRSLLSRSVSPLRDEQHQQQDVAKEDDYVYQSPKEMIRNLNEQIDRNRGRYGSLLEFAEQNGLDVRGRVFANCEESGDVLEPKIDLENGLEEALRATSLS</sequence>
<feature type="region of interest" description="Disordered" evidence="1">
    <location>
        <begin position="73"/>
        <end position="107"/>
    </location>
</feature>
<feature type="compositionally biased region" description="Low complexity" evidence="1">
    <location>
        <begin position="81"/>
        <end position="94"/>
    </location>
</feature>